<keyword evidence="17" id="KW-1185">Reference proteome</keyword>
<feature type="domain" description="PH" evidence="15">
    <location>
        <begin position="3956"/>
        <end position="4062"/>
    </location>
</feature>
<dbReference type="GO" id="GO:0005874">
    <property type="term" value="C:microtubule"/>
    <property type="evidence" value="ECO:0007669"/>
    <property type="project" value="UniProtKB-KW"/>
</dbReference>
<dbReference type="PROSITE" id="PS50002">
    <property type="entry name" value="SH3"/>
    <property type="match status" value="1"/>
</dbReference>
<keyword evidence="3 11" id="KW-0728">SH3 domain</keyword>
<feature type="coiled-coil region" evidence="12">
    <location>
        <begin position="2190"/>
        <end position="2237"/>
    </location>
</feature>
<proteinExistence type="inferred from homology"/>
<feature type="region of interest" description="Disordered" evidence="13">
    <location>
        <begin position="3637"/>
        <end position="3957"/>
    </location>
</feature>
<name>A0A6P8GAL5_CLUHA</name>
<feature type="coiled-coil region" evidence="12">
    <location>
        <begin position="1649"/>
        <end position="1708"/>
    </location>
</feature>
<feature type="domain" description="Calponin-homology (CH)" evidence="16">
    <location>
        <begin position="34"/>
        <end position="140"/>
    </location>
</feature>
<keyword evidence="4" id="KW-0117">Actin capping</keyword>
<evidence type="ECO:0000256" key="2">
    <source>
        <dbReference type="ARBA" id="ARBA00006826"/>
    </source>
</evidence>
<dbReference type="OrthoDB" id="9942256at2759"/>
<dbReference type="CDD" id="cd00176">
    <property type="entry name" value="SPEC"/>
    <property type="match status" value="17"/>
</dbReference>
<dbReference type="SMART" id="SM00233">
    <property type="entry name" value="PH"/>
    <property type="match status" value="1"/>
</dbReference>
<dbReference type="PANTHER" id="PTHR11915">
    <property type="entry name" value="SPECTRIN/FILAMIN RELATED CYTOSKELETAL PROTEIN"/>
    <property type="match status" value="1"/>
</dbReference>
<comment type="subcellular location">
    <subcellularLocation>
        <location evidence="1">Cytoplasm</location>
        <location evidence="1">Cytoskeleton</location>
    </subcellularLocation>
</comment>
<dbReference type="InterPro" id="IPR001715">
    <property type="entry name" value="CH_dom"/>
</dbReference>
<dbReference type="GO" id="GO:0005737">
    <property type="term" value="C:cytoplasm"/>
    <property type="evidence" value="ECO:0007669"/>
    <property type="project" value="UniProtKB-ARBA"/>
</dbReference>
<evidence type="ECO:0000256" key="1">
    <source>
        <dbReference type="ARBA" id="ARBA00004245"/>
    </source>
</evidence>
<organism evidence="17 18">
    <name type="scientific">Clupea harengus</name>
    <name type="common">Atlantic herring</name>
    <dbReference type="NCBI Taxonomy" id="7950"/>
    <lineage>
        <taxon>Eukaryota</taxon>
        <taxon>Metazoa</taxon>
        <taxon>Chordata</taxon>
        <taxon>Craniata</taxon>
        <taxon>Vertebrata</taxon>
        <taxon>Euteleostomi</taxon>
        <taxon>Actinopterygii</taxon>
        <taxon>Neopterygii</taxon>
        <taxon>Teleostei</taxon>
        <taxon>Clupei</taxon>
        <taxon>Clupeiformes</taxon>
        <taxon>Clupeoidei</taxon>
        <taxon>Clupeidae</taxon>
        <taxon>Clupea</taxon>
    </lineage>
</organism>
<dbReference type="PROSITE" id="PS00019">
    <property type="entry name" value="ACTININ_1"/>
    <property type="match status" value="1"/>
</dbReference>
<feature type="region of interest" description="Disordered" evidence="13">
    <location>
        <begin position="807"/>
        <end position="848"/>
    </location>
</feature>
<reference evidence="18" key="1">
    <citation type="submission" date="2025-08" db="UniProtKB">
        <authorList>
            <consortium name="RefSeq"/>
        </authorList>
    </citation>
    <scope>IDENTIFICATION</scope>
</reference>
<keyword evidence="12" id="KW-0175">Coiled coil</keyword>
<evidence type="ECO:0000313" key="17">
    <source>
        <dbReference type="Proteomes" id="UP000515152"/>
    </source>
</evidence>
<dbReference type="FunFam" id="1.20.58.60:FF:000135">
    <property type="entry name" value="Spectrin beta chain, non-erythrocytic"/>
    <property type="match status" value="1"/>
</dbReference>
<dbReference type="InterPro" id="IPR001452">
    <property type="entry name" value="SH3_domain"/>
</dbReference>
<feature type="coiled-coil region" evidence="12">
    <location>
        <begin position="1300"/>
        <end position="1360"/>
    </location>
</feature>
<feature type="compositionally biased region" description="Basic and acidic residues" evidence="13">
    <location>
        <begin position="4067"/>
        <end position="4082"/>
    </location>
</feature>
<dbReference type="GO" id="GO:0051693">
    <property type="term" value="P:actin filament capping"/>
    <property type="evidence" value="ECO:0007669"/>
    <property type="project" value="UniProtKB-KW"/>
</dbReference>
<dbReference type="RefSeq" id="XP_031436358.1">
    <property type="nucleotide sequence ID" value="XM_031580498.2"/>
</dbReference>
<keyword evidence="7" id="KW-0493">Microtubule</keyword>
<comment type="similarity">
    <text evidence="2">Belongs to the spectrin family.</text>
</comment>
<dbReference type="Pfam" id="PF17902">
    <property type="entry name" value="SH3_10"/>
    <property type="match status" value="1"/>
</dbReference>
<dbReference type="InterPro" id="IPR001849">
    <property type="entry name" value="PH_domain"/>
</dbReference>
<feature type="compositionally biased region" description="Polar residues" evidence="13">
    <location>
        <begin position="4098"/>
        <end position="4108"/>
    </location>
</feature>
<dbReference type="GO" id="GO:0003779">
    <property type="term" value="F:actin binding"/>
    <property type="evidence" value="ECO:0007669"/>
    <property type="project" value="UniProtKB-KW"/>
</dbReference>
<keyword evidence="9" id="KW-0009">Actin-binding</keyword>
<feature type="compositionally biased region" description="Polar residues" evidence="13">
    <location>
        <begin position="3750"/>
        <end position="3761"/>
    </location>
</feature>
<feature type="coiled-coil region" evidence="12">
    <location>
        <begin position="1445"/>
        <end position="1571"/>
    </location>
</feature>
<dbReference type="InterPro" id="IPR001589">
    <property type="entry name" value="Actinin_actin-bd_CS"/>
</dbReference>
<dbReference type="Gene3D" id="1.10.418.10">
    <property type="entry name" value="Calponin-like domain"/>
    <property type="match status" value="2"/>
</dbReference>
<evidence type="ECO:0000259" key="14">
    <source>
        <dbReference type="PROSITE" id="PS50002"/>
    </source>
</evidence>
<feature type="domain" description="Calponin-homology (CH)" evidence="16">
    <location>
        <begin position="158"/>
        <end position="263"/>
    </location>
</feature>
<keyword evidence="8" id="KW-0677">Repeat</keyword>
<feature type="compositionally biased region" description="Basic and acidic residues" evidence="13">
    <location>
        <begin position="3863"/>
        <end position="3879"/>
    </location>
</feature>
<feature type="coiled-coil region" evidence="12">
    <location>
        <begin position="2466"/>
        <end position="2522"/>
    </location>
</feature>
<dbReference type="InterPro" id="IPR011993">
    <property type="entry name" value="PH-like_dom_sf"/>
</dbReference>
<dbReference type="PROSITE" id="PS00020">
    <property type="entry name" value="ACTININ_2"/>
    <property type="match status" value="1"/>
</dbReference>
<dbReference type="SMART" id="SM00150">
    <property type="entry name" value="SPEC"/>
    <property type="match status" value="30"/>
</dbReference>
<dbReference type="Gene3D" id="1.20.58.60">
    <property type="match status" value="23"/>
</dbReference>
<dbReference type="FunFam" id="1.20.58.60:FF:000017">
    <property type="entry name" value="Spectrin alpha chain, non-erythrocytic 1"/>
    <property type="match status" value="1"/>
</dbReference>
<evidence type="ECO:0000256" key="10">
    <source>
        <dbReference type="ARBA" id="ARBA00023212"/>
    </source>
</evidence>
<dbReference type="InterPro" id="IPR018159">
    <property type="entry name" value="Spectrin/alpha-actinin"/>
</dbReference>
<dbReference type="Gene3D" id="2.30.30.40">
    <property type="entry name" value="SH3 Domains"/>
    <property type="match status" value="1"/>
</dbReference>
<dbReference type="Pfam" id="PF00435">
    <property type="entry name" value="Spectrin"/>
    <property type="match status" value="29"/>
</dbReference>
<dbReference type="SUPFAM" id="SSF47576">
    <property type="entry name" value="Calponin-homology domain, CH-domain"/>
    <property type="match status" value="1"/>
</dbReference>
<evidence type="ECO:0000256" key="12">
    <source>
        <dbReference type="SAM" id="Coils"/>
    </source>
</evidence>
<dbReference type="PROSITE" id="PS50003">
    <property type="entry name" value="PH_DOMAIN"/>
    <property type="match status" value="1"/>
</dbReference>
<evidence type="ECO:0000259" key="16">
    <source>
        <dbReference type="PROSITE" id="PS50021"/>
    </source>
</evidence>
<feature type="compositionally biased region" description="Polar residues" evidence="13">
    <location>
        <begin position="3701"/>
        <end position="3736"/>
    </location>
</feature>
<evidence type="ECO:0000256" key="11">
    <source>
        <dbReference type="PROSITE-ProRule" id="PRU00192"/>
    </source>
</evidence>
<dbReference type="FunFam" id="1.10.418.10:FF:000001">
    <property type="entry name" value="Actinin alpha 1"/>
    <property type="match status" value="1"/>
</dbReference>
<feature type="coiled-coil region" evidence="12">
    <location>
        <begin position="1232"/>
        <end position="1259"/>
    </location>
</feature>
<feature type="compositionally biased region" description="Basic and acidic residues" evidence="13">
    <location>
        <begin position="3637"/>
        <end position="3648"/>
    </location>
</feature>
<evidence type="ECO:0000256" key="13">
    <source>
        <dbReference type="SAM" id="MobiDB-lite"/>
    </source>
</evidence>
<feature type="coiled-coil region" evidence="12">
    <location>
        <begin position="1172"/>
        <end position="1199"/>
    </location>
</feature>
<dbReference type="Gene3D" id="2.30.29.30">
    <property type="entry name" value="Pleckstrin-homology domain (PH domain)/Phosphotyrosine-binding domain (PTB)"/>
    <property type="match status" value="1"/>
</dbReference>
<evidence type="ECO:0000256" key="9">
    <source>
        <dbReference type="ARBA" id="ARBA00023203"/>
    </source>
</evidence>
<dbReference type="CDD" id="cd21247">
    <property type="entry name" value="CH_SPTBN5_rpt1"/>
    <property type="match status" value="1"/>
</dbReference>
<dbReference type="Pfam" id="PF00307">
    <property type="entry name" value="CH"/>
    <property type="match status" value="2"/>
</dbReference>
<evidence type="ECO:0000313" key="18">
    <source>
        <dbReference type="RefSeq" id="XP_031436358.1"/>
    </source>
</evidence>
<feature type="compositionally biased region" description="Pro residues" evidence="13">
    <location>
        <begin position="4155"/>
        <end position="4168"/>
    </location>
</feature>
<feature type="compositionally biased region" description="Polar residues" evidence="13">
    <location>
        <begin position="3838"/>
        <end position="3849"/>
    </location>
</feature>
<accession>A0A6P8GAL5</accession>
<evidence type="ECO:0000256" key="7">
    <source>
        <dbReference type="ARBA" id="ARBA00022701"/>
    </source>
</evidence>
<evidence type="ECO:0000256" key="4">
    <source>
        <dbReference type="ARBA" id="ARBA00022467"/>
    </source>
</evidence>
<dbReference type="Proteomes" id="UP000515152">
    <property type="component" value="Chromosome 14"/>
</dbReference>
<dbReference type="PROSITE" id="PS50021">
    <property type="entry name" value="CH"/>
    <property type="match status" value="2"/>
</dbReference>
<keyword evidence="6" id="KW-0597">Phosphoprotein</keyword>
<evidence type="ECO:0000256" key="6">
    <source>
        <dbReference type="ARBA" id="ARBA00022553"/>
    </source>
</evidence>
<keyword evidence="10" id="KW-0206">Cytoskeleton</keyword>
<dbReference type="SUPFAM" id="SSF50729">
    <property type="entry name" value="PH domain-like"/>
    <property type="match status" value="1"/>
</dbReference>
<dbReference type="KEGG" id="char:105896285"/>
<dbReference type="SMART" id="SM00033">
    <property type="entry name" value="CH"/>
    <property type="match status" value="2"/>
</dbReference>
<dbReference type="FunFam" id="1.20.58.60:FF:000191">
    <property type="entry name" value="Spectrin, beta, non-erythrocytic 5"/>
    <property type="match status" value="1"/>
</dbReference>
<gene>
    <name evidence="18" type="primary">sptbn5</name>
</gene>
<evidence type="ECO:0000256" key="3">
    <source>
        <dbReference type="ARBA" id="ARBA00022443"/>
    </source>
</evidence>
<dbReference type="SUPFAM" id="SSF46966">
    <property type="entry name" value="Spectrin repeat"/>
    <property type="match status" value="20"/>
</dbReference>
<dbReference type="GeneID" id="105896285"/>
<dbReference type="Pfam" id="PF00169">
    <property type="entry name" value="PH"/>
    <property type="match status" value="1"/>
</dbReference>
<protein>
    <submittedName>
        <fullName evidence="18">Spectrin beta chain, non-erythrocytic 5</fullName>
    </submittedName>
</protein>
<keyword evidence="5" id="KW-0963">Cytoplasm</keyword>
<feature type="domain" description="SH3" evidence="14">
    <location>
        <begin position="846"/>
        <end position="903"/>
    </location>
</feature>
<feature type="compositionally biased region" description="Polar residues" evidence="13">
    <location>
        <begin position="3677"/>
        <end position="3693"/>
    </location>
</feature>
<evidence type="ECO:0000259" key="15">
    <source>
        <dbReference type="PROSITE" id="PS50003"/>
    </source>
</evidence>
<feature type="compositionally biased region" description="Basic and acidic residues" evidence="13">
    <location>
        <begin position="4135"/>
        <end position="4148"/>
    </location>
</feature>
<feature type="compositionally biased region" description="Basic and acidic residues" evidence="13">
    <location>
        <begin position="3800"/>
        <end position="3809"/>
    </location>
</feature>
<feature type="region of interest" description="Disordered" evidence="13">
    <location>
        <begin position="4059"/>
        <end position="4191"/>
    </location>
</feature>
<dbReference type="InterPro" id="IPR002017">
    <property type="entry name" value="Spectrin_repeat"/>
</dbReference>
<sequence>MAGSKVILSGMDSKRDGQEYEQGRIRELQEQRMTVQKKTYTKWMNSVFAKNGEEVNLTDVYTELKTGVSLVRLLELISGEPLQTPSRRTMRVHCLENNSIAINFLKKKNIRMDLIAPENVVDGDRTLILGLLWIIILRFQIGFINLDEVDGNASLAHRSAKEALLIWCQHKTAGYSNVNVQDFSKSWRDGLAFNALIHAHRPDLFDYWRLREDDPKRNLTHAFTLAESEFGIMQLLEAEDIMVPHPDERSIMTYVSLYYHYFSRMKQGQTLQKRIAKIVGLLKELDDLKQDYERMVTDLLRWIQEKVVQLNDRRFPNSLREMQILVAAFKTYRTVEKPPKYQERGALEAHLFDLRTKLSTNNNRAYVPPEGQTLRDVEREWLVLERAEHEREGALQAALLRLEHLEQLAQKFERKAKLRETYVEDALRLLVRQDPQTQGDLEDAQAVAQRLEALATDGLAREPRFRALSEMAVVIQRENYHSKEQVARREQKISQCWQEFLEGLEQKRALTGDIVNTLSVLRDIQMASQELSELQMQAGSEEYGRQLEEVVELLQKQDLLDAQISAQGETLGSLSGRALKEGAHRDPRQVQASVRQLHSQYSALQALSKRRRTGLEEQRGLFEFYFDCDELEAWIYERWLLLQTAGLGRDLSQIQQAQLKHKVLEAMVQSHEAEHTAVVARGEELCGRKPQSESAIRKWLRTLGRQWEQLREEVTNHRERLHAASVIKQYFADAAEANSWLGDRRPILASEDYGKDEWSSTALLQRHQRLEKEIGAYASEVKRLGEQARNAAQMAALTVLTVEPKRSRMAQYSDSGEEEEDEGGAKKRGKLPVPKEIVTPKTPPEPQGATAKIRFKYRGPKVTMDRGEEVTVLSQENKEQWLVKDSKGNEQLVPTVYITELQPMSKAPTVLLTPPTTNGVSESPPRRVNPPRRRRRSLRRGTAEIKWIPDPHLQRDTVERTQRELEDDYRSLSQLAQSRKQALDEAAQLHQFCNTCDEFESWMEDKEHILNTFSADMDAAGVVQAKYENFLTELASGKGQLDDITRLGEGLVKSRHSKKREIQTKQGQVTRRWERLQQLKDAKAHELMSSADVRSFLQSCEEARGQLQEKLAQLDNPDVGGSPAALQTEERRQLQALREIDALERKIEYLKSVAKMKQDCSPAESAAILEEVRGLEALLREVRAQAEERQRRLEEARRLQRFQKETRDLLLWAEAAREQITEEEQGSDVATAQALLERHQELQQEIQQHRERLKEMEKLGSTLGSSGEVRRTLAQLEEEWAGLDRLWAGRKRKLEQGLELQKLNLEADRIEATLSAHEARLRVTDLGGSVDNVHSLLGRQDELEALLHAVELQINNFHEKSRELVKKRHFAAQQVQARSESIQERSMRVRRSCKERRAKLLAAKKHQEFLRDEEEMLLWMDEKFEIAEDESYRDPTNVLRKLKKHEAAEKEMQANQVRLDRLLELGQEVQVDSPSTKQEVQKTCRQVRRRWDELQRKMADRGDKLRQAGQQEQLMELLQDAKLKIEAIQRMLQFAVKGEDLRSSRQLLKEHQQLEQEAQELADKINSIVSRAKHLATNHFDSQTILQETDTYLKLFKSLQKPLDERRSQLEAAVELFGFYHDVDLELTWISEHQPLAETSSYSKSLAGAISLLKKHKELQAEVNAHRQQLERMQERGKALRRSHAWAGKELQERCDNLAEEWEELEESCDRRAVHLNKARAREQILLDCTELETRVSECSALVSSDYGRSEPATENLIIQHQAVEGKIEVLVAEVEDLKSSVEHAVRTMGLDELNRPCSRIRSQMTELEHLATLRSQKLQEALRLHEFQRESSELEDWISQQRQVASSEDYGTDYNNVLQLRGKFAVFLQQLEVGMERLHGCKDLTDTLVKNNHPEARLIRHTHDELRELWDDLQTLAQERQDRLLQSEKCYGCHKDLMEALAQIEERFKSIPEDIAKDLQGVLSQLRKHEALVHELTGNEQQLQELLDAVDSVLGACSAELRTKLQERQQELVERWEKLRLHLDKREEQLNHARQRYQFLNTAQDYTLWSAHVLSGMRVEESIRDVATCSLQLAQHQQLWAEIEAREESYTRALAMGEELLQLDPSHAKEVREKLSSLEQDREELHGHWKEKQRWLELTQQEQIFYRDSEHLDTISNSQEILLKNSDLGNTVDETERLLKRHDAFQKLLNAQEEKMIALQELASRLQKEDLKREKAKRIRNKLSALEERRRRIQELSVKRGEDLDMSRLLCIFSRDASEAEEWVTERMLKMQEDTKKDLSNLQTKMKLLQKHQVFEAEILAHNKIIESVQQAGDELISLHHPKSKEIHATISALIKHWEALKQAVAARGKVLEDNRDFLEFLQKVDQVEMWIRQKEVMINVGDVGEDYEHGLQLLKKLNEFRGTGTGEVTMDDGHIRAINSLATRLERQNCDELDTVKKRKQQLNERWSNFHGDLSRYKKRLEGALEVHALMRELEEVRERANEKMLLLQDGDCGWDVDSVEGLIRRHEETERELGVIQERGTALEKEAKGRLRSQSELTDKLKVKQTEVNTALLNLEREVKRRKERLHDAHELQLFKANQRLLLDVTLKNSSEMAQKGLPKSKAEAEGMIAEHQDWKTEIDARADRIESVRSFGQRLVKSGHSSAQEIKTAVNSLQDAKNGLAEAWQDRRTQLEQALNLQVFLGYVEQSESWLSNKEAFLANEDLGGSLSEVEQLQRKQALFEQTLGAEVEQVEAVQRRAQQLQQQKHYDSTSIQTKSRALQLRKEKLLETSRARRQALEESLQLHRFLGGSYELCSWLNEKNAIALDESWRDPINLQAKLLKHQSSEAEILVNHGQVEALTQEGERMLAAGHPAVKNIKPRVKDLKDCWTQLLDNCREKKSRLQQAYQALQFQRSLDDMEEWLSSVEKEVSSKDCGTDLASVIRLLKALHDLEEVVDGHLERLQALVGTAKEFSAQGNFLAKEIQQRVQGTVNRYNNLADPLQQRRETLESWHMLFQFNRDMEDELAWIQDKLPTASSKDWGTSLQSTQAMLKKHQVVMQEITSRSPLVQAVHEAGQNLVRGRHFASHDIIERLDELKNIFESLKKESESKGQLLQEALQIQTFLSEVSELELWMEEQRPVLESKDFGKSEEATEALLKKLDAVALELESHQLKLTSLQKRGDQMEHSGHPNSHLVSKSLADVLEQFQSLQKLCAERRAGLQDQLHLYVFEREARELQDWLLTRITQAQSEDYGQDLEDVEVLQKKFEDFSAEVGSLGQHRLGSVQQLGQQMSSSGAQLREEALQQLWDELNQAVKTRAENLHSAREVHQFDSDVDELKSWMSEKEAGLDSEEQNHDLLSVQALIRQHEGLEKISPELARLYTGSVLRRNLAAWRVYQDVELYPNLGSGMFQKMLGSPPLAQRDLLVIEEDVQRRQEEGRDVARRLPQVGESVRGQLQEVTLSWGSLQAKASQRRERLRQAEAVQRYLADWRQLSTWMRETLSLVRGEGVGSERGDLEQRIKRHEEYRTQIDRQLDQSQAVKNEGRSLIQEGTFMCQELEERVAELQDLEQALQESWEEQQLLLADQQELQQLQRELEQAERWLSTHESGLRADSYGDSVSDVLELLKKQEDLEAMIEAQNERFNALNEKKMQIEQRLGNRDSRKTPVRVSSLKHKPADHPPTPTARATVPSVLRSSSRGKSDTPVSASIPSAHFLSKTPSKGPSLGSSRTPTSLSKFPPRSTTPEPRQSPSPSAKYLPATSFIGKQPSSSVSPTELQYPTRLPSRERELPSSDTTPGDRPLIAPKPRLSSQSLRSGHPEQQRPDADPPEPAPRSSGSPVSSEPAARYSKDAEQSDPTTAVPSTSEETPEVAPRAFQSPDRLERSTDTEHAPHHTEPSPAHSESPCPPEPAPLPLDSELAVAGSASDVPGKPAPWQERPSTPPPLSSLRLEEQPEEAAVSEPPPRKQQVRDSAVRMEGTLEIRLKYGGTKGLDHWEAVYAVLEGQTLNLYKDQDASEERCSTRWPPIGLKGARCKDNPYYRRKENTFKIILEDGSHYMLSAQSDEQRGVWAQELQESISPSTSQEHHGKNVSLEERETAEASTPAGDPDTFDTGRPNTPTNQAQAENGEMEREPPPKPPHTYYNKHSYPDGSEARDTGKLIRDLPQRTLPRNTPPSMPPPQPPLTPRDLSGKDKNAKNKSVFKKLFKK</sequence>
<feature type="compositionally biased region" description="Basic residues" evidence="13">
    <location>
        <begin position="929"/>
        <end position="939"/>
    </location>
</feature>
<dbReference type="GO" id="GO:0016020">
    <property type="term" value="C:membrane"/>
    <property type="evidence" value="ECO:0007669"/>
    <property type="project" value="UniProtKB-ARBA"/>
</dbReference>
<dbReference type="InterPro" id="IPR041615">
    <property type="entry name" value="Desmoplakin_SH3"/>
</dbReference>
<dbReference type="CTD" id="51332"/>
<dbReference type="FunFam" id="1.20.58.60:FF:000007">
    <property type="entry name" value="Spectrin alpha chain non-erythrocytic 1"/>
    <property type="match status" value="1"/>
</dbReference>
<dbReference type="InterPro" id="IPR036872">
    <property type="entry name" value="CH_dom_sf"/>
</dbReference>
<evidence type="ECO:0000256" key="5">
    <source>
        <dbReference type="ARBA" id="ARBA00022490"/>
    </source>
</evidence>
<feature type="region of interest" description="Disordered" evidence="13">
    <location>
        <begin position="912"/>
        <end position="942"/>
    </location>
</feature>
<evidence type="ECO:0000256" key="8">
    <source>
        <dbReference type="ARBA" id="ARBA00022737"/>
    </source>
</evidence>